<keyword evidence="15" id="KW-1185">Reference proteome</keyword>
<evidence type="ECO:0000256" key="11">
    <source>
        <dbReference type="ARBA" id="ARBA00048679"/>
    </source>
</evidence>
<evidence type="ECO:0000256" key="9">
    <source>
        <dbReference type="ARBA" id="ARBA00033099"/>
    </source>
</evidence>
<accession>A0A7E6EVV3</accession>
<dbReference type="KEGG" id="osn:115212233"/>
<evidence type="ECO:0000256" key="12">
    <source>
        <dbReference type="SAM" id="MobiDB-lite"/>
    </source>
</evidence>
<feature type="compositionally biased region" description="Polar residues" evidence="12">
    <location>
        <begin position="329"/>
        <end position="341"/>
    </location>
</feature>
<protein>
    <recommendedName>
        <fullName evidence="3">Serine/threonine-protein kinase greatwall</fullName>
        <ecNumber evidence="2">2.7.11.1</ecNumber>
    </recommendedName>
    <alternativeName>
        <fullName evidence="9">Microtubule-associated serine/threonine-protein kinase-like</fullName>
    </alternativeName>
</protein>
<comment type="similarity">
    <text evidence="1">Belongs to the protein kinase superfamily. AGC Ser/Thr protein kinase family.</text>
</comment>
<dbReference type="GO" id="GO:0005634">
    <property type="term" value="C:nucleus"/>
    <property type="evidence" value="ECO:0007669"/>
    <property type="project" value="TreeGrafter"/>
</dbReference>
<keyword evidence="6" id="KW-0547">Nucleotide-binding</keyword>
<feature type="compositionally biased region" description="Basic residues" evidence="12">
    <location>
        <begin position="473"/>
        <end position="485"/>
    </location>
</feature>
<keyword evidence="8" id="KW-0067">ATP-binding</keyword>
<dbReference type="SMART" id="SM00220">
    <property type="entry name" value="S_TKc"/>
    <property type="match status" value="1"/>
</dbReference>
<evidence type="ECO:0000256" key="7">
    <source>
        <dbReference type="ARBA" id="ARBA00022777"/>
    </source>
</evidence>
<dbReference type="GO" id="GO:0004674">
    <property type="term" value="F:protein serine/threonine kinase activity"/>
    <property type="evidence" value="ECO:0007669"/>
    <property type="project" value="UniProtKB-KW"/>
</dbReference>
<keyword evidence="4" id="KW-0723">Serine/threonine-protein kinase</keyword>
<feature type="region of interest" description="Disordered" evidence="12">
    <location>
        <begin position="329"/>
        <end position="348"/>
    </location>
</feature>
<comment type="catalytic activity">
    <reaction evidence="10">
        <text>L-threonyl-[protein] + ATP = O-phospho-L-threonyl-[protein] + ADP + H(+)</text>
        <dbReference type="Rhea" id="RHEA:46608"/>
        <dbReference type="Rhea" id="RHEA-COMP:11060"/>
        <dbReference type="Rhea" id="RHEA-COMP:11605"/>
        <dbReference type="ChEBI" id="CHEBI:15378"/>
        <dbReference type="ChEBI" id="CHEBI:30013"/>
        <dbReference type="ChEBI" id="CHEBI:30616"/>
        <dbReference type="ChEBI" id="CHEBI:61977"/>
        <dbReference type="ChEBI" id="CHEBI:456216"/>
        <dbReference type="EC" id="2.7.11.1"/>
    </reaction>
</comment>
<dbReference type="RefSeq" id="XP_036358872.1">
    <property type="nucleotide sequence ID" value="XM_036502979.1"/>
</dbReference>
<evidence type="ECO:0000256" key="8">
    <source>
        <dbReference type="ARBA" id="ARBA00022840"/>
    </source>
</evidence>
<keyword evidence="7" id="KW-0418">Kinase</keyword>
<feature type="compositionally biased region" description="Low complexity" evidence="12">
    <location>
        <begin position="1"/>
        <end position="11"/>
    </location>
</feature>
<evidence type="ECO:0000256" key="4">
    <source>
        <dbReference type="ARBA" id="ARBA00022527"/>
    </source>
</evidence>
<evidence type="ECO:0000256" key="3">
    <source>
        <dbReference type="ARBA" id="ARBA00022148"/>
    </source>
</evidence>
<dbReference type="Gene3D" id="1.10.510.10">
    <property type="entry name" value="Transferase(Phosphotransferase) domain 1"/>
    <property type="match status" value="2"/>
</dbReference>
<keyword evidence="5" id="KW-0808">Transferase</keyword>
<evidence type="ECO:0000313" key="16">
    <source>
        <dbReference type="RefSeq" id="XP_036358872.1"/>
    </source>
</evidence>
<feature type="region of interest" description="Disordered" evidence="12">
    <location>
        <begin position="695"/>
        <end position="721"/>
    </location>
</feature>
<evidence type="ECO:0000256" key="6">
    <source>
        <dbReference type="ARBA" id="ARBA00022741"/>
    </source>
</evidence>
<dbReference type="InterPro" id="IPR000719">
    <property type="entry name" value="Prot_kinase_dom"/>
</dbReference>
<evidence type="ECO:0000256" key="5">
    <source>
        <dbReference type="ARBA" id="ARBA00022679"/>
    </source>
</evidence>
<feature type="compositionally biased region" description="Basic residues" evidence="12">
    <location>
        <begin position="712"/>
        <end position="721"/>
    </location>
</feature>
<reference evidence="16" key="1">
    <citation type="submission" date="2025-08" db="UniProtKB">
        <authorList>
            <consortium name="RefSeq"/>
        </authorList>
    </citation>
    <scope>IDENTIFICATION</scope>
</reference>
<organism evidence="15 16">
    <name type="scientific">Octopus sinensis</name>
    <name type="common">East Asian common octopus</name>
    <dbReference type="NCBI Taxonomy" id="2607531"/>
    <lineage>
        <taxon>Eukaryota</taxon>
        <taxon>Metazoa</taxon>
        <taxon>Spiralia</taxon>
        <taxon>Lophotrochozoa</taxon>
        <taxon>Mollusca</taxon>
        <taxon>Cephalopoda</taxon>
        <taxon>Coleoidea</taxon>
        <taxon>Octopodiformes</taxon>
        <taxon>Octopoda</taxon>
        <taxon>Incirrata</taxon>
        <taxon>Octopodidae</taxon>
        <taxon>Octopus</taxon>
    </lineage>
</organism>
<dbReference type="InterPro" id="IPR050236">
    <property type="entry name" value="Ser_Thr_kinase_AGC"/>
</dbReference>
<dbReference type="InterPro" id="IPR008271">
    <property type="entry name" value="Ser/Thr_kinase_AS"/>
</dbReference>
<evidence type="ECO:0000256" key="10">
    <source>
        <dbReference type="ARBA" id="ARBA00047899"/>
    </source>
</evidence>
<dbReference type="FunFam" id="1.10.510.10:FF:000604">
    <property type="entry name" value="AGC protein kinase"/>
    <property type="match status" value="1"/>
</dbReference>
<dbReference type="InterPro" id="IPR011009">
    <property type="entry name" value="Kinase-like_dom_sf"/>
</dbReference>
<feature type="compositionally biased region" description="Low complexity" evidence="12">
    <location>
        <begin position="460"/>
        <end position="471"/>
    </location>
</feature>
<dbReference type="PROSITE" id="PS00108">
    <property type="entry name" value="PROTEIN_KINASE_ST"/>
    <property type="match status" value="1"/>
</dbReference>
<proteinExistence type="inferred from homology"/>
<feature type="domain" description="AGC-kinase C-terminal" evidence="14">
    <location>
        <begin position="824"/>
        <end position="867"/>
    </location>
</feature>
<gene>
    <name evidence="16" type="primary">LOC115212233</name>
</gene>
<name>A0A7E6EVV3_9MOLL</name>
<sequence>MSESVSGSDSSTGKDNSSAFEGDDEEVKDTSVKKIPQIEDFSFIKPISRGAFGKVFLGCKKENPEKLYAIKVMKRDYMINKNLIRQVMMERNALAVSRSPFIVQLYYSLQSNKNIFLVMEYMIGGDMKNLLSVCGYFDEHMAIVYVAEVTLALEFLHSLGIIHRDLKPDNMLISNEGHIKLTDFGLCEVTINTTKMNQEVFHCSNSQEWLEKCHLTPGQILSLTSSLGFSAQKSKMKSSMQEGNDEVNNINSPVNDCSFHKDYSITAATQKFHEVLPVCRLKDIISPHNCPAKQASQPNSSQSENIFSDSRQEEFSDSVFLSTCSSFDETTSPVQENNTKSSDCKPASELKQCHNSDKALSDSFVSSQSETSVSLPDRKCCNLSSLPVNSVLHNTECSQGNILQSIPLSRKRKSSHRETSPQLISDHCRAPENGMEIASVPLKTLQNKVRFSHLNSTPVSARSASASDSSRNNLKKTNSKRRQSKKNNTFRSRLRKAFEHIQNNEGSIQGKTNLTQQMDCFSPFSESSRMKRPRCVKSLESDVGEESHISVNKTGERHSDAELGLQKRLQFNESPLIFHHHSWASLGATSQNSILTDTSRNLDDSNTSNSFKTCDSKAFFSNSNTADSCTSSTWNWHKLEALVTPLTSKNHVQTGQVQSCQTESKSHRIQRFTNSDIHFRTPELRNLKSRLSVRTPHDVETHGETTPLRTPKSVRRYRSQPRKHRVLGTPDYLAPEILMQQKHDEAVDWWALGVCMFEFLTGVPPFNDSTPESVFQNILNRDIPWPEGDEVLSEEACAAIQSLLTMNPDKRPRAIGVKNMKIFENVAWEKLLEQPAPFQPQPSDETDTTYFEVRNNLQNLVVSSVDL</sequence>
<dbReference type="AlphaFoldDB" id="A0A7E6EVV3"/>
<feature type="region of interest" description="Disordered" evidence="12">
    <location>
        <begin position="456"/>
        <end position="491"/>
    </location>
</feature>
<dbReference type="Pfam" id="PF00069">
    <property type="entry name" value="Pkinase"/>
    <property type="match status" value="2"/>
</dbReference>
<evidence type="ECO:0000256" key="1">
    <source>
        <dbReference type="ARBA" id="ARBA00009903"/>
    </source>
</evidence>
<dbReference type="EC" id="2.7.11.1" evidence="2"/>
<comment type="catalytic activity">
    <reaction evidence="11">
        <text>L-seryl-[protein] + ATP = O-phospho-L-seryl-[protein] + ADP + H(+)</text>
        <dbReference type="Rhea" id="RHEA:17989"/>
        <dbReference type="Rhea" id="RHEA-COMP:9863"/>
        <dbReference type="Rhea" id="RHEA-COMP:11604"/>
        <dbReference type="ChEBI" id="CHEBI:15378"/>
        <dbReference type="ChEBI" id="CHEBI:29999"/>
        <dbReference type="ChEBI" id="CHEBI:30616"/>
        <dbReference type="ChEBI" id="CHEBI:83421"/>
        <dbReference type="ChEBI" id="CHEBI:456216"/>
        <dbReference type="EC" id="2.7.11.1"/>
    </reaction>
</comment>
<dbReference type="GO" id="GO:0005524">
    <property type="term" value="F:ATP binding"/>
    <property type="evidence" value="ECO:0007669"/>
    <property type="project" value="UniProtKB-KW"/>
</dbReference>
<feature type="region of interest" description="Disordered" evidence="12">
    <location>
        <begin position="1"/>
        <end position="30"/>
    </location>
</feature>
<feature type="region of interest" description="Disordered" evidence="12">
    <location>
        <begin position="408"/>
        <end position="432"/>
    </location>
</feature>
<dbReference type="PROSITE" id="PS50011">
    <property type="entry name" value="PROTEIN_KINASE_DOM"/>
    <property type="match status" value="1"/>
</dbReference>
<evidence type="ECO:0000259" key="13">
    <source>
        <dbReference type="PROSITE" id="PS50011"/>
    </source>
</evidence>
<dbReference type="PANTHER" id="PTHR24356">
    <property type="entry name" value="SERINE/THREONINE-PROTEIN KINASE"/>
    <property type="match status" value="1"/>
</dbReference>
<evidence type="ECO:0000313" key="15">
    <source>
        <dbReference type="Proteomes" id="UP000515154"/>
    </source>
</evidence>
<dbReference type="SUPFAM" id="SSF56112">
    <property type="entry name" value="Protein kinase-like (PK-like)"/>
    <property type="match status" value="1"/>
</dbReference>
<dbReference type="Proteomes" id="UP000515154">
    <property type="component" value="Linkage group LG5"/>
</dbReference>
<dbReference type="PANTHER" id="PTHR24356:SF1">
    <property type="entry name" value="SERINE_THREONINE-PROTEIN KINASE GREATWALL"/>
    <property type="match status" value="1"/>
</dbReference>
<dbReference type="InterPro" id="IPR000961">
    <property type="entry name" value="AGC-kinase_C"/>
</dbReference>
<dbReference type="GO" id="GO:0035556">
    <property type="term" value="P:intracellular signal transduction"/>
    <property type="evidence" value="ECO:0007669"/>
    <property type="project" value="TreeGrafter"/>
</dbReference>
<dbReference type="Gene3D" id="3.30.200.20">
    <property type="entry name" value="Phosphorylase Kinase, domain 1"/>
    <property type="match status" value="1"/>
</dbReference>
<evidence type="ECO:0000256" key="2">
    <source>
        <dbReference type="ARBA" id="ARBA00012513"/>
    </source>
</evidence>
<feature type="domain" description="Protein kinase" evidence="13">
    <location>
        <begin position="41"/>
        <end position="823"/>
    </location>
</feature>
<dbReference type="FunFam" id="3.30.200.20:FF:000550">
    <property type="entry name" value="Serine/threonine-protein kinase greatwall"/>
    <property type="match status" value="1"/>
</dbReference>
<dbReference type="PROSITE" id="PS51285">
    <property type="entry name" value="AGC_KINASE_CTER"/>
    <property type="match status" value="1"/>
</dbReference>
<evidence type="ECO:0000259" key="14">
    <source>
        <dbReference type="PROSITE" id="PS51285"/>
    </source>
</evidence>